<dbReference type="InterPro" id="IPR027417">
    <property type="entry name" value="P-loop_NTPase"/>
</dbReference>
<name>A0A223LGW2_9CAUD</name>
<keyword evidence="1" id="KW-0808">Transferase</keyword>
<dbReference type="RefSeq" id="YP_009613213.1">
    <property type="nucleotide sequence ID" value="NC_042019.1"/>
</dbReference>
<accession>A0A223LGW2</accession>
<dbReference type="Proteomes" id="UP000221110">
    <property type="component" value="Segment"/>
</dbReference>
<protein>
    <submittedName>
        <fullName evidence="1">DNMP kinase</fullName>
    </submittedName>
</protein>
<keyword evidence="1" id="KW-0418">Kinase</keyword>
<reference evidence="1 2" key="1">
    <citation type="submission" date="2017-07" db="EMBL/GenBank/DDBJ databases">
        <title>In vitro design and evaluation of phage cocktails against multidrug-resistant Aeromonas salmonicida.</title>
        <authorList>
            <person name="Chen L."/>
            <person name="Yuan S."/>
            <person name="Ma Y."/>
        </authorList>
    </citation>
    <scope>NUCLEOTIDE SEQUENCE [LARGE SCALE GENOMIC DNA]</scope>
</reference>
<dbReference type="EMBL" id="MF479730">
    <property type="protein sequence ID" value="ASU00762.1"/>
    <property type="molecule type" value="Genomic_DNA"/>
</dbReference>
<keyword evidence="2" id="KW-1185">Reference proteome</keyword>
<dbReference type="GeneID" id="40089583"/>
<evidence type="ECO:0000313" key="1">
    <source>
        <dbReference type="EMBL" id="ASU00762.1"/>
    </source>
</evidence>
<evidence type="ECO:0000313" key="2">
    <source>
        <dbReference type="Proteomes" id="UP000221110"/>
    </source>
</evidence>
<dbReference type="Gene3D" id="1.10.238.70">
    <property type="match status" value="1"/>
</dbReference>
<organism evidence="1 2">
    <name type="scientific">Aeromonas phage AS-gz</name>
    <dbReference type="NCBI Taxonomy" id="2026082"/>
    <lineage>
        <taxon>Viruses</taxon>
        <taxon>Duplodnaviria</taxon>
        <taxon>Heunggongvirae</taxon>
        <taxon>Uroviricota</taxon>
        <taxon>Caudoviricetes</taxon>
        <taxon>Pantevenvirales</taxon>
        <taxon>Straboviridae</taxon>
        <taxon>Tulanevirus</taxon>
        <taxon>Tulanevirus asgz</taxon>
    </lineage>
</organism>
<dbReference type="KEGG" id="vg:40089583"/>
<proteinExistence type="predicted"/>
<dbReference type="SUPFAM" id="SSF52540">
    <property type="entry name" value="P-loop containing nucleoside triphosphate hydrolases"/>
    <property type="match status" value="1"/>
</dbReference>
<dbReference type="GO" id="GO:0016301">
    <property type="term" value="F:kinase activity"/>
    <property type="evidence" value="ECO:0007669"/>
    <property type="project" value="UniProtKB-KW"/>
</dbReference>
<dbReference type="Pfam" id="PF21448">
    <property type="entry name" value="DNMK"/>
    <property type="match status" value="1"/>
</dbReference>
<dbReference type="InterPro" id="IPR048444">
    <property type="entry name" value="DNMK"/>
</dbReference>
<sequence length="227" mass="26041">MIIALSAKKRCGKDTVGDLLEKEGFHKYALAEPIKIFLYRAIRDDNRLPMFVQYFDMNDFNGLGYDREEYLPISNSDVFRIMRSAWMLVCDDQQIDYTYAHTGIISEAVLGNKKAWSIRRLMQTFGTDIGCAINKRIWLQYLENFLLNHGNVVVTDCRQDHEMSEMRELGAVVAHIIRHTDSVDTHSTEAGLPIRSGDHVIDNTGTLEDLHESVNNFVKTLNPKDIK</sequence>
<dbReference type="Gene3D" id="3.40.50.300">
    <property type="entry name" value="P-loop containing nucleotide triphosphate hydrolases"/>
    <property type="match status" value="1"/>
</dbReference>
<dbReference type="InterPro" id="IPR023191">
    <property type="entry name" value="DNMP_kinase_N"/>
</dbReference>